<organism evidence="1">
    <name type="scientific">Ignavibacterium album</name>
    <dbReference type="NCBI Taxonomy" id="591197"/>
    <lineage>
        <taxon>Bacteria</taxon>
        <taxon>Pseudomonadati</taxon>
        <taxon>Ignavibacteriota</taxon>
        <taxon>Ignavibacteria</taxon>
        <taxon>Ignavibacteriales</taxon>
        <taxon>Ignavibacteriaceae</taxon>
        <taxon>Ignavibacterium</taxon>
    </lineage>
</organism>
<proteinExistence type="predicted"/>
<sequence length="312" mass="36711">MDEYYKNQFVRDLAWVISSPSLFNSLPNSNHSLILSEDFFEYEFKHLKALLERLDNDPSLLEIHIQSGNNRLLGKYFESLAEFWFLNSERFDLIDKSVQININGDTKGEFDFILRDKINNRFLHLEAAGKFYLSAANSVSWETFIGPNPNDNLENKMYKLLNEQIYLSKTVSGKNKLIELGIDELDPALLLKGYFFYHLNNFLTNDFSIPEYANPNHNKGWWIRFGEIEKLFDLNSNQWIILKRMNWISKALTKNLNDVIDTNTLLIFLHSYFEFNHYPILIASVRKNGEHFIEVSRGFIVSDLWPDLNFTH</sequence>
<accession>A0A832D1A7</accession>
<dbReference type="EMBL" id="DSVI01000008">
    <property type="protein sequence ID" value="HGT47778.1"/>
    <property type="molecule type" value="Genomic_DNA"/>
</dbReference>
<evidence type="ECO:0000313" key="1">
    <source>
        <dbReference type="EMBL" id="HGT47778.1"/>
    </source>
</evidence>
<comment type="caution">
    <text evidence="1">The sequence shown here is derived from an EMBL/GenBank/DDBJ whole genome shotgun (WGS) entry which is preliminary data.</text>
</comment>
<gene>
    <name evidence="1" type="ORF">ENS56_07070</name>
</gene>
<name>A0A832D1A7_9BACT</name>
<dbReference type="Pfam" id="PF08907">
    <property type="entry name" value="DUF1853"/>
    <property type="match status" value="1"/>
</dbReference>
<reference evidence="1" key="1">
    <citation type="journal article" date="2020" name="mSystems">
        <title>Genome- and Community-Level Interaction Insights into Carbon Utilization and Element Cycling Functions of Hydrothermarchaeota in Hydrothermal Sediment.</title>
        <authorList>
            <person name="Zhou Z."/>
            <person name="Liu Y."/>
            <person name="Xu W."/>
            <person name="Pan J."/>
            <person name="Luo Z.H."/>
            <person name="Li M."/>
        </authorList>
    </citation>
    <scope>NUCLEOTIDE SEQUENCE [LARGE SCALE GENOMIC DNA]</scope>
    <source>
        <strain evidence="1">SpSt-500</strain>
    </source>
</reference>
<dbReference type="AlphaFoldDB" id="A0A832D1A7"/>
<protein>
    <submittedName>
        <fullName evidence="1">DUF1853 family protein</fullName>
    </submittedName>
</protein>
<dbReference type="InterPro" id="IPR015003">
    <property type="entry name" value="DUF1853"/>
</dbReference>